<dbReference type="RefSeq" id="WP_380862620.1">
    <property type="nucleotide sequence ID" value="NZ_JBHRXV010000011.1"/>
</dbReference>
<name>A0ABV7XDC9_9SPHN</name>
<dbReference type="Gene3D" id="1.10.10.10">
    <property type="entry name" value="Winged helix-like DNA-binding domain superfamily/Winged helix DNA-binding domain"/>
    <property type="match status" value="1"/>
</dbReference>
<dbReference type="SUPFAM" id="SSF46785">
    <property type="entry name" value="Winged helix' DNA-binding domain"/>
    <property type="match status" value="1"/>
</dbReference>
<dbReference type="SUPFAM" id="SSF54909">
    <property type="entry name" value="Dimeric alpha+beta barrel"/>
    <property type="match status" value="1"/>
</dbReference>
<dbReference type="EMBL" id="JBHRXV010000011">
    <property type="protein sequence ID" value="MFC3713786.1"/>
    <property type="molecule type" value="Genomic_DNA"/>
</dbReference>
<dbReference type="PANTHER" id="PTHR30154:SF53">
    <property type="entry name" value="HTH-TYPE TRANSCRIPTIONAL REGULATOR LRPC"/>
    <property type="match status" value="1"/>
</dbReference>
<dbReference type="Pfam" id="PF01037">
    <property type="entry name" value="AsnC_trans_reg"/>
    <property type="match status" value="1"/>
</dbReference>
<proteinExistence type="predicted"/>
<keyword evidence="1" id="KW-0805">Transcription regulation</keyword>
<dbReference type="InterPro" id="IPR019885">
    <property type="entry name" value="Tscrpt_reg_HTH_AsnC-type_CS"/>
</dbReference>
<keyword evidence="3" id="KW-0804">Transcription</keyword>
<keyword evidence="6" id="KW-1185">Reference proteome</keyword>
<dbReference type="InterPro" id="IPR036390">
    <property type="entry name" value="WH_DNA-bd_sf"/>
</dbReference>
<dbReference type="InterPro" id="IPR019888">
    <property type="entry name" value="Tscrpt_reg_AsnC-like"/>
</dbReference>
<dbReference type="Proteomes" id="UP001595615">
    <property type="component" value="Unassembled WGS sequence"/>
</dbReference>
<evidence type="ECO:0000256" key="2">
    <source>
        <dbReference type="ARBA" id="ARBA00023125"/>
    </source>
</evidence>
<evidence type="ECO:0000256" key="3">
    <source>
        <dbReference type="ARBA" id="ARBA00023163"/>
    </source>
</evidence>
<dbReference type="InterPro" id="IPR000485">
    <property type="entry name" value="AsnC-type_HTH_dom"/>
</dbReference>
<dbReference type="PRINTS" id="PR00033">
    <property type="entry name" value="HTHASNC"/>
</dbReference>
<accession>A0ABV7XDC9</accession>
<sequence>MTLDDKDEALLLALERNARASVVDLARRIGLSRSATQDRLARLERSGAIAAYTIDRGAMSARPRLRAWLFVRNGAGGRCETTLPELAKHPEIVTVHALAGEIDLLAEVSAADTADLDRIVQAIRLARGVDSVETRLVLSTPFERRTKA</sequence>
<evidence type="ECO:0000313" key="6">
    <source>
        <dbReference type="Proteomes" id="UP001595615"/>
    </source>
</evidence>
<feature type="domain" description="HTH asnC-type" evidence="4">
    <location>
        <begin position="3"/>
        <end position="55"/>
    </location>
</feature>
<dbReference type="PROSITE" id="PS00519">
    <property type="entry name" value="HTH_ASNC_1"/>
    <property type="match status" value="1"/>
</dbReference>
<gene>
    <name evidence="5" type="ORF">ACFOMD_14510</name>
</gene>
<dbReference type="SMART" id="SM00344">
    <property type="entry name" value="HTH_ASNC"/>
    <property type="match status" value="1"/>
</dbReference>
<dbReference type="PANTHER" id="PTHR30154">
    <property type="entry name" value="LEUCINE-RESPONSIVE REGULATORY PROTEIN"/>
    <property type="match status" value="1"/>
</dbReference>
<reference evidence="6" key="1">
    <citation type="journal article" date="2019" name="Int. J. Syst. Evol. Microbiol.">
        <title>The Global Catalogue of Microorganisms (GCM) 10K type strain sequencing project: providing services to taxonomists for standard genome sequencing and annotation.</title>
        <authorList>
            <consortium name="The Broad Institute Genomics Platform"/>
            <consortium name="The Broad Institute Genome Sequencing Center for Infectious Disease"/>
            <person name="Wu L."/>
            <person name="Ma J."/>
        </authorList>
    </citation>
    <scope>NUCLEOTIDE SEQUENCE [LARGE SCALE GENOMIC DNA]</scope>
    <source>
        <strain evidence="6">KCTC 42644</strain>
    </source>
</reference>
<dbReference type="InterPro" id="IPR036388">
    <property type="entry name" value="WH-like_DNA-bd_sf"/>
</dbReference>
<dbReference type="Gene3D" id="3.30.70.920">
    <property type="match status" value="1"/>
</dbReference>
<dbReference type="InterPro" id="IPR019887">
    <property type="entry name" value="Tscrpt_reg_AsnC/Lrp_C"/>
</dbReference>
<organism evidence="5 6">
    <name type="scientific">Sphingoaurantiacus capsulatus</name>
    <dbReference type="NCBI Taxonomy" id="1771310"/>
    <lineage>
        <taxon>Bacteria</taxon>
        <taxon>Pseudomonadati</taxon>
        <taxon>Pseudomonadota</taxon>
        <taxon>Alphaproteobacteria</taxon>
        <taxon>Sphingomonadales</taxon>
        <taxon>Sphingosinicellaceae</taxon>
        <taxon>Sphingoaurantiacus</taxon>
    </lineage>
</organism>
<keyword evidence="2" id="KW-0238">DNA-binding</keyword>
<evidence type="ECO:0000313" key="5">
    <source>
        <dbReference type="EMBL" id="MFC3713786.1"/>
    </source>
</evidence>
<comment type="caution">
    <text evidence="5">The sequence shown here is derived from an EMBL/GenBank/DDBJ whole genome shotgun (WGS) entry which is preliminary data.</text>
</comment>
<evidence type="ECO:0000259" key="4">
    <source>
        <dbReference type="PROSITE" id="PS50956"/>
    </source>
</evidence>
<dbReference type="PROSITE" id="PS50956">
    <property type="entry name" value="HTH_ASNC_2"/>
    <property type="match status" value="1"/>
</dbReference>
<protein>
    <submittedName>
        <fullName evidence="5">Lrp/AsnC family transcriptional regulator</fullName>
    </submittedName>
</protein>
<evidence type="ECO:0000256" key="1">
    <source>
        <dbReference type="ARBA" id="ARBA00023015"/>
    </source>
</evidence>
<dbReference type="InterPro" id="IPR011008">
    <property type="entry name" value="Dimeric_a/b-barrel"/>
</dbReference>
<dbReference type="Pfam" id="PF13404">
    <property type="entry name" value="HTH_AsnC-type"/>
    <property type="match status" value="1"/>
</dbReference>